<evidence type="ECO:0000256" key="2">
    <source>
        <dbReference type="SAM" id="Phobius"/>
    </source>
</evidence>
<dbReference type="SUPFAM" id="SSF53474">
    <property type="entry name" value="alpha/beta-Hydrolases"/>
    <property type="match status" value="1"/>
</dbReference>
<keyword evidence="1" id="KW-0378">Hydrolase</keyword>
<evidence type="ECO:0000313" key="4">
    <source>
        <dbReference type="EMBL" id="TDZ41078.1"/>
    </source>
</evidence>
<dbReference type="InterPro" id="IPR050300">
    <property type="entry name" value="GDXG_lipolytic_enzyme"/>
</dbReference>
<keyword evidence="2" id="KW-1133">Transmembrane helix</keyword>
<dbReference type="PANTHER" id="PTHR48081:SF31">
    <property type="entry name" value="STERYL ACETYL HYDROLASE MUG81-RELATED"/>
    <property type="match status" value="1"/>
</dbReference>
<keyword evidence="2" id="KW-0472">Membrane</keyword>
<dbReference type="InterPro" id="IPR029058">
    <property type="entry name" value="AB_hydrolase_fold"/>
</dbReference>
<evidence type="ECO:0000256" key="1">
    <source>
        <dbReference type="ARBA" id="ARBA00022801"/>
    </source>
</evidence>
<dbReference type="InterPro" id="IPR013094">
    <property type="entry name" value="AB_hydrolase_3"/>
</dbReference>
<comment type="caution">
    <text evidence="4">The sequence shown here is derived from an EMBL/GenBank/DDBJ whole genome shotgun (WGS) entry which is preliminary data.</text>
</comment>
<dbReference type="Gene3D" id="3.40.50.1820">
    <property type="entry name" value="alpha/beta hydrolase"/>
    <property type="match status" value="1"/>
</dbReference>
<protein>
    <submittedName>
        <fullName evidence="4">Esterase</fullName>
    </submittedName>
</protein>
<dbReference type="GO" id="GO:0016787">
    <property type="term" value="F:hydrolase activity"/>
    <property type="evidence" value="ECO:0007669"/>
    <property type="project" value="UniProtKB-KW"/>
</dbReference>
<organism evidence="4 5">
    <name type="scientific">Colletotrichum trifolii</name>
    <dbReference type="NCBI Taxonomy" id="5466"/>
    <lineage>
        <taxon>Eukaryota</taxon>
        <taxon>Fungi</taxon>
        <taxon>Dikarya</taxon>
        <taxon>Ascomycota</taxon>
        <taxon>Pezizomycotina</taxon>
        <taxon>Sordariomycetes</taxon>
        <taxon>Hypocreomycetidae</taxon>
        <taxon>Glomerellales</taxon>
        <taxon>Glomerellaceae</taxon>
        <taxon>Colletotrichum</taxon>
        <taxon>Colletotrichum orbiculare species complex</taxon>
    </lineage>
</organism>
<accession>A0A4R8QWT9</accession>
<reference evidence="4 5" key="1">
    <citation type="submission" date="2018-12" db="EMBL/GenBank/DDBJ databases">
        <title>Genome sequence and assembly of Colletotrichum trifolii.</title>
        <authorList>
            <person name="Gan P."/>
            <person name="Shirasu K."/>
        </authorList>
    </citation>
    <scope>NUCLEOTIDE SEQUENCE [LARGE SCALE GENOMIC DNA]</scope>
    <source>
        <strain evidence="4 5">543-2</strain>
    </source>
</reference>
<proteinExistence type="predicted"/>
<keyword evidence="5" id="KW-1185">Reference proteome</keyword>
<feature type="transmembrane region" description="Helical" evidence="2">
    <location>
        <begin position="20"/>
        <end position="38"/>
    </location>
</feature>
<feature type="domain" description="Alpha/beta hydrolase fold-3" evidence="3">
    <location>
        <begin position="125"/>
        <end position="353"/>
    </location>
</feature>
<name>A0A4R8QWT9_COLTR</name>
<gene>
    <name evidence="4" type="primary">est-0</name>
    <name evidence="4" type="ORF">CTRI78_v009977</name>
</gene>
<keyword evidence="2" id="KW-0812">Transmembrane</keyword>
<dbReference type="Proteomes" id="UP000295703">
    <property type="component" value="Unassembled WGS sequence"/>
</dbReference>
<dbReference type="PANTHER" id="PTHR48081">
    <property type="entry name" value="AB HYDROLASE SUPERFAMILY PROTEIN C4A8.06C"/>
    <property type="match status" value="1"/>
</dbReference>
<evidence type="ECO:0000313" key="5">
    <source>
        <dbReference type="Proteomes" id="UP000295703"/>
    </source>
</evidence>
<dbReference type="STRING" id="5466.A0A4R8QWT9"/>
<dbReference type="EMBL" id="RYZW01000148">
    <property type="protein sequence ID" value="TDZ41078.1"/>
    <property type="molecule type" value="Genomic_DNA"/>
</dbReference>
<evidence type="ECO:0000259" key="3">
    <source>
        <dbReference type="Pfam" id="PF07859"/>
    </source>
</evidence>
<dbReference type="AlphaFoldDB" id="A0A4R8QWT9"/>
<dbReference type="Pfam" id="PF07859">
    <property type="entry name" value="Abhydrolase_3"/>
    <property type="match status" value="1"/>
</dbReference>
<sequence>MTPEFSLVEKIRLAVRLTCIFPWQLLVNLLTVLTVAWFRGLPLKCYFVCAFAKTYLASLSARQMQFISPSTRTTYDKWVDTKTSKATEAGDRSVLDRLSHDSENLEDGKSFLLWVGDRRKAKKVVLFLHGGGYVLPLLDGHLDWCWRAYVTPGIESNAETAVAVLEYTLCPNVKYPSQLMQAASGLSHLIKSGFSPADVTIGGDSAGGNLTLQLLGHLIRPHPMAKTVQLTEPLMGAFLVSPWLTDRVDDRSFAKNGSVDLLSPWSIQKAVRDVLEESGDSESPSKLRSRAFPLHKDDSWLNGLTGVVQTVYVTAGEHEVFLDQDVEFVEKVRRENPKLPLQFDLQAKAAHDFLVLEGNWEEIGECTQAMKTWWKSLLHVKKQL</sequence>